<sequence length="318" mass="36110">MKVAVLGCGILGPKIAGELAYHGHRVKIWDVSIPALNAVYNIIEDDKKQLREDGLLFQKNFVGQVMCMSRLEETVNDADFIFEAVKEDMEIKKDLLERVSHLCRGDTVIGSCTLRLKIDDVMAGVMNKERSLGLRFLYPVYYIPEVEINPASFTSQKSMQRVRLMLEKMGKTLFFRSGNHPLILSEEQREERKALRAEQLLSSSGIPCMFEKKIPVLSHEGNTAPVKESRRDPTPADTECGICMNRVRDCLLCPCHHMITCYECSKMLHNRRDGCPICRKDITGGHSSLPFLMLCHSSHNAMLVLGIPEIKFFNLLFF</sequence>
<accession>A0A8W8IF81</accession>
<dbReference type="Pfam" id="PF13920">
    <property type="entry name" value="zf-C3HC4_3"/>
    <property type="match status" value="1"/>
</dbReference>
<dbReference type="GO" id="GO:0070403">
    <property type="term" value="F:NAD+ binding"/>
    <property type="evidence" value="ECO:0007669"/>
    <property type="project" value="InterPro"/>
</dbReference>
<evidence type="ECO:0000256" key="2">
    <source>
        <dbReference type="ARBA" id="ARBA00022833"/>
    </source>
</evidence>
<dbReference type="SUPFAM" id="SSF57850">
    <property type="entry name" value="RING/U-box"/>
    <property type="match status" value="1"/>
</dbReference>
<dbReference type="InterPro" id="IPR006176">
    <property type="entry name" value="3-OHacyl-CoA_DH_NAD-bd"/>
</dbReference>
<proteinExistence type="predicted"/>
<dbReference type="GO" id="GO:0006631">
    <property type="term" value="P:fatty acid metabolic process"/>
    <property type="evidence" value="ECO:0007669"/>
    <property type="project" value="InterPro"/>
</dbReference>
<dbReference type="InterPro" id="IPR001841">
    <property type="entry name" value="Znf_RING"/>
</dbReference>
<keyword evidence="2" id="KW-0862">Zinc</keyword>
<evidence type="ECO:0000313" key="6">
    <source>
        <dbReference type="Proteomes" id="UP000005408"/>
    </source>
</evidence>
<feature type="domain" description="RING-type" evidence="4">
    <location>
        <begin position="240"/>
        <end position="279"/>
    </location>
</feature>
<keyword evidence="6" id="KW-1185">Reference proteome</keyword>
<dbReference type="Gene3D" id="3.40.50.720">
    <property type="entry name" value="NAD(P)-binding Rossmann-like Domain"/>
    <property type="match status" value="1"/>
</dbReference>
<dbReference type="GO" id="GO:0016491">
    <property type="term" value="F:oxidoreductase activity"/>
    <property type="evidence" value="ECO:0007669"/>
    <property type="project" value="TreeGrafter"/>
</dbReference>
<dbReference type="Proteomes" id="UP000005408">
    <property type="component" value="Unassembled WGS sequence"/>
</dbReference>
<dbReference type="InterPro" id="IPR036291">
    <property type="entry name" value="NAD(P)-bd_dom_sf"/>
</dbReference>
<dbReference type="PANTHER" id="PTHR48075:SF5">
    <property type="entry name" value="3-HYDROXYBUTYRYL-COA DEHYDROGENASE"/>
    <property type="match status" value="1"/>
</dbReference>
<dbReference type="PANTHER" id="PTHR48075">
    <property type="entry name" value="3-HYDROXYACYL-COA DEHYDROGENASE FAMILY PROTEIN"/>
    <property type="match status" value="1"/>
</dbReference>
<evidence type="ECO:0000259" key="4">
    <source>
        <dbReference type="PROSITE" id="PS50089"/>
    </source>
</evidence>
<organism evidence="5 6">
    <name type="scientific">Magallana gigas</name>
    <name type="common">Pacific oyster</name>
    <name type="synonym">Crassostrea gigas</name>
    <dbReference type="NCBI Taxonomy" id="29159"/>
    <lineage>
        <taxon>Eukaryota</taxon>
        <taxon>Metazoa</taxon>
        <taxon>Spiralia</taxon>
        <taxon>Lophotrochozoa</taxon>
        <taxon>Mollusca</taxon>
        <taxon>Bivalvia</taxon>
        <taxon>Autobranchia</taxon>
        <taxon>Pteriomorphia</taxon>
        <taxon>Ostreida</taxon>
        <taxon>Ostreoidea</taxon>
        <taxon>Ostreidae</taxon>
        <taxon>Magallana</taxon>
    </lineage>
</organism>
<dbReference type="EnsemblMetazoa" id="G13640.1">
    <property type="protein sequence ID" value="G13640.1:cds"/>
    <property type="gene ID" value="G13640"/>
</dbReference>
<evidence type="ECO:0000313" key="5">
    <source>
        <dbReference type="EnsemblMetazoa" id="G13640.1:cds"/>
    </source>
</evidence>
<dbReference type="SUPFAM" id="SSF51735">
    <property type="entry name" value="NAD(P)-binding Rossmann-fold domains"/>
    <property type="match status" value="1"/>
</dbReference>
<dbReference type="InterPro" id="IPR013083">
    <property type="entry name" value="Znf_RING/FYVE/PHD"/>
</dbReference>
<protein>
    <recommendedName>
        <fullName evidence="4">RING-type domain-containing protein</fullName>
    </recommendedName>
</protein>
<dbReference type="GO" id="GO:0008270">
    <property type="term" value="F:zinc ion binding"/>
    <property type="evidence" value="ECO:0007669"/>
    <property type="project" value="UniProtKB-KW"/>
</dbReference>
<evidence type="ECO:0000256" key="3">
    <source>
        <dbReference type="PROSITE-ProRule" id="PRU00175"/>
    </source>
</evidence>
<keyword evidence="1 3" id="KW-0863">Zinc-finger</keyword>
<dbReference type="AlphaFoldDB" id="A0A8W8IF81"/>
<dbReference type="Gene3D" id="3.30.40.10">
    <property type="entry name" value="Zinc/RING finger domain, C3HC4 (zinc finger)"/>
    <property type="match status" value="1"/>
</dbReference>
<evidence type="ECO:0000256" key="1">
    <source>
        <dbReference type="ARBA" id="ARBA00022771"/>
    </source>
</evidence>
<dbReference type="Pfam" id="PF02737">
    <property type="entry name" value="3HCDH_N"/>
    <property type="match status" value="1"/>
</dbReference>
<reference evidence="5" key="1">
    <citation type="submission" date="2022-08" db="UniProtKB">
        <authorList>
            <consortium name="EnsemblMetazoa"/>
        </authorList>
    </citation>
    <scope>IDENTIFICATION</scope>
    <source>
        <strain evidence="5">05x7-T-G4-1.051#20</strain>
    </source>
</reference>
<name>A0A8W8IF81_MAGGI</name>
<keyword evidence="1 3" id="KW-0479">Metal-binding</keyword>
<dbReference type="PROSITE" id="PS50089">
    <property type="entry name" value="ZF_RING_2"/>
    <property type="match status" value="1"/>
</dbReference>